<keyword evidence="9" id="KW-0489">Methyltransferase</keyword>
<keyword evidence="4" id="KW-0547">Nucleotide-binding</keyword>
<dbReference type="InterPro" id="IPR014729">
    <property type="entry name" value="Rossmann-like_a/b/a_fold"/>
</dbReference>
<dbReference type="GO" id="GO:0005524">
    <property type="term" value="F:ATP binding"/>
    <property type="evidence" value="ECO:0007669"/>
    <property type="project" value="UniProtKB-KW"/>
</dbReference>
<dbReference type="Gene3D" id="3.40.50.620">
    <property type="entry name" value="HUPs"/>
    <property type="match status" value="1"/>
</dbReference>
<name>A0A1C6X7F5_PLACU</name>
<dbReference type="Proteomes" id="UP000507163">
    <property type="component" value="Chromosome 5"/>
</dbReference>
<dbReference type="AlphaFoldDB" id="A0A1C6X7F5"/>
<evidence type="ECO:0000256" key="5">
    <source>
        <dbReference type="ARBA" id="ARBA00022840"/>
    </source>
</evidence>
<dbReference type="Pfam" id="PF03054">
    <property type="entry name" value="tRNA_Me_trans"/>
    <property type="match status" value="1"/>
</dbReference>
<dbReference type="PANTHER" id="PTHR43052:SF1">
    <property type="entry name" value="TRNA-5-TAURINOMETHYLURIDINE 2-SULFURTRANSFERASE"/>
    <property type="match status" value="1"/>
</dbReference>
<keyword evidence="5" id="KW-0067">ATP-binding</keyword>
<keyword evidence="7" id="KW-1015">Disulfide bond</keyword>
<organism evidence="9 10">
    <name type="scientific">Plasmodium chabaudi chabaudi</name>
    <dbReference type="NCBI Taxonomy" id="31271"/>
    <lineage>
        <taxon>Eukaryota</taxon>
        <taxon>Sar</taxon>
        <taxon>Alveolata</taxon>
        <taxon>Apicomplexa</taxon>
        <taxon>Aconoidasida</taxon>
        <taxon>Haemosporida</taxon>
        <taxon>Plasmodiidae</taxon>
        <taxon>Plasmodium</taxon>
        <taxon>Plasmodium (Vinckeia)</taxon>
    </lineage>
</organism>
<dbReference type="InterPro" id="IPR051305">
    <property type="entry name" value="tRNA_2-thiouridylase_MnmA"/>
</dbReference>
<reference evidence="9 10" key="1">
    <citation type="submission" date="2016-08" db="EMBL/GenBank/DDBJ databases">
        <authorList>
            <consortium name="Pathogen Informatics"/>
        </authorList>
    </citation>
    <scope>NUCLEOTIDE SEQUENCE [LARGE SCALE GENOMIC DNA]</scope>
    <source>
        <strain evidence="9 10">AJ</strain>
    </source>
</reference>
<dbReference type="PANTHER" id="PTHR43052">
    <property type="match status" value="1"/>
</dbReference>
<dbReference type="GO" id="GO:0000049">
    <property type="term" value="F:tRNA binding"/>
    <property type="evidence" value="ECO:0007669"/>
    <property type="project" value="UniProtKB-KW"/>
</dbReference>
<evidence type="ECO:0000256" key="2">
    <source>
        <dbReference type="ARBA" id="ARBA00022679"/>
    </source>
</evidence>
<keyword evidence="3" id="KW-0819">tRNA processing</keyword>
<dbReference type="EMBL" id="LT608171">
    <property type="protein sequence ID" value="SCL99046.1"/>
    <property type="molecule type" value="Genomic_DNA"/>
</dbReference>
<dbReference type="SUPFAM" id="SSF52402">
    <property type="entry name" value="Adenine nucleotide alpha hydrolases-like"/>
    <property type="match status" value="1"/>
</dbReference>
<keyword evidence="1" id="KW-0820">tRNA-binding</keyword>
<evidence type="ECO:0000256" key="8">
    <source>
        <dbReference type="SAM" id="SignalP"/>
    </source>
</evidence>
<gene>
    <name evidence="9" type="ORF">PCHAJ_000069200</name>
</gene>
<evidence type="ECO:0000256" key="6">
    <source>
        <dbReference type="ARBA" id="ARBA00022884"/>
    </source>
</evidence>
<evidence type="ECO:0000256" key="7">
    <source>
        <dbReference type="ARBA" id="ARBA00023157"/>
    </source>
</evidence>
<proteinExistence type="predicted"/>
<keyword evidence="6" id="KW-0694">RNA-binding</keyword>
<evidence type="ECO:0000256" key="1">
    <source>
        <dbReference type="ARBA" id="ARBA00022555"/>
    </source>
</evidence>
<dbReference type="EC" id="2.1.1.61" evidence="9"/>
<accession>A0A1C6X7F5</accession>
<evidence type="ECO:0000313" key="10">
    <source>
        <dbReference type="Proteomes" id="UP000507163"/>
    </source>
</evidence>
<keyword evidence="8" id="KW-0732">Signal</keyword>
<dbReference type="GO" id="GO:0032259">
    <property type="term" value="P:methylation"/>
    <property type="evidence" value="ECO:0007669"/>
    <property type="project" value="UniProtKB-KW"/>
</dbReference>
<evidence type="ECO:0000256" key="3">
    <source>
        <dbReference type="ARBA" id="ARBA00022694"/>
    </source>
</evidence>
<protein>
    <submittedName>
        <fullName evidence="9">tRNA methyltransferase, putative</fullName>
        <ecNumber evidence="9">2.1.1.61</ecNumber>
    </submittedName>
</protein>
<dbReference type="GO" id="GO:0008033">
    <property type="term" value="P:tRNA processing"/>
    <property type="evidence" value="ECO:0007669"/>
    <property type="project" value="UniProtKB-KW"/>
</dbReference>
<evidence type="ECO:0000313" key="9">
    <source>
        <dbReference type="EMBL" id="SCL99046.1"/>
    </source>
</evidence>
<dbReference type="GO" id="GO:0004808">
    <property type="term" value="F:tRNA (5-methylaminomethyl-2-thiouridylate)(34)-methyltransferase activity"/>
    <property type="evidence" value="ECO:0007669"/>
    <property type="project" value="UniProtKB-EC"/>
</dbReference>
<evidence type="ECO:0000256" key="4">
    <source>
        <dbReference type="ARBA" id="ARBA00022741"/>
    </source>
</evidence>
<keyword evidence="2 9" id="KW-0808">Transferase</keyword>
<feature type="chain" id="PRO_5008750432" evidence="8">
    <location>
        <begin position="20"/>
        <end position="877"/>
    </location>
</feature>
<sequence length="877" mass="103438">MFFSLTVLYAIWWVSFVINKKIIFDQNAKKINSQYYIKNYIRKNVFDGKSKVRKSILKYNKLENKGFDTDPNCCNDSNACKNEYYKSHIEKIYNDLNSLATRDDKTSYIIQARNQDCKDYYIPIDRKKFTNKNIFDYTKKQKCYINELGSNVQYVYINKCNSNVYMGVDIERRCLKNKEVKPCQDMPNEIPKLTSSEMLLSNNEEAKIADLLKMNDISGIQKIMKKESLLKNEKINYYITIDGGSDNIVLNNFLYILLKGANKLDLQFFLNFDFKKIASDFKNMFEIYFNTEHIVNHIYKRICKFFLKIHETASLKTSEKNIPPNFDINKYEKKLYFSKDMKIYCYPKVAHMLSGGIDSLMALILLEKKKFYVDNFYFNFAHYDCSKNDLKYVKNICKNRNNLHIININNEYYENVFLPMLKSYSKGEVPNPDIVCNQKIKYNFLLKTIKSISKSKGTNFNYSYISTGHYAMISTNDAQNCNNIFNNNFPYIQGKMGNKKNKKNKKRYKLVVSSDLKKDQTFFLSSFSEKQLSKFLFPLGLYNKNDIKMFMKKHNITDYNPNETKGLCLYGNVDMHSLLRLYFKTDECSNLPPSSSSETVRSEKTAGLDAQVSGVDLHRFKKNDIKDFNLNYVNYIINIDDGIVMEKNSDIHLYTIGQNKHITTYIHDLYINRFQNKKNKKNIFSSCQWTVVYKKILPKEIQPNGKTQIMENFIYVTKNYYDKQFDIIKRKCKLKNIKWIEESDNDDIPTYLKKINKDGKTKNSVIIFVKIRNNEKIKKAKLIFDKNNKEGYLELENPDIGLSPGQIITFYLPFIIKKRKQTQYIYNLDKYLHLPIYYHCVGTAKIKNQYLNIGIYKRIMEIHKANNLTLFGNSQSK</sequence>
<feature type="signal peptide" evidence="8">
    <location>
        <begin position="1"/>
        <end position="19"/>
    </location>
</feature>